<comment type="caution">
    <text evidence="2">The sequence shown here is derived from an EMBL/GenBank/DDBJ whole genome shotgun (WGS) entry which is preliminary data.</text>
</comment>
<evidence type="ECO:0008006" key="4">
    <source>
        <dbReference type="Google" id="ProtNLM"/>
    </source>
</evidence>
<feature type="compositionally biased region" description="Basic residues" evidence="1">
    <location>
        <begin position="423"/>
        <end position="432"/>
    </location>
</feature>
<accession>A0A164Q378</accession>
<dbReference type="PANTHER" id="PTHR34718:SF2">
    <property type="entry name" value="PHD-TYPE DOMAIN-CONTAINING PROTEIN"/>
    <property type="match status" value="1"/>
</dbReference>
<dbReference type="Gene3D" id="3.40.395.10">
    <property type="entry name" value="Adenoviral Proteinase, Chain A"/>
    <property type="match status" value="1"/>
</dbReference>
<keyword evidence="3" id="KW-1185">Reference proteome</keyword>
<proteinExistence type="predicted"/>
<evidence type="ECO:0000313" key="2">
    <source>
        <dbReference type="EMBL" id="KZS07391.1"/>
    </source>
</evidence>
<gene>
    <name evidence="2" type="ORF">APZ42_028924</name>
</gene>
<reference evidence="2 3" key="1">
    <citation type="submission" date="2016-03" db="EMBL/GenBank/DDBJ databases">
        <title>EvidentialGene: Evidence-directed Construction of Genes on Genomes.</title>
        <authorList>
            <person name="Gilbert D.G."/>
            <person name="Choi J.-H."/>
            <person name="Mockaitis K."/>
            <person name="Colbourne J."/>
            <person name="Pfrender M."/>
        </authorList>
    </citation>
    <scope>NUCLEOTIDE SEQUENCE [LARGE SCALE GENOMIC DNA]</scope>
    <source>
        <strain evidence="2 3">Xinb3</strain>
        <tissue evidence="2">Complete organism</tissue>
    </source>
</reference>
<feature type="region of interest" description="Disordered" evidence="1">
    <location>
        <begin position="412"/>
        <end position="580"/>
    </location>
</feature>
<dbReference type="STRING" id="35525.A0A164Q378"/>
<protein>
    <recommendedName>
        <fullName evidence="4">MULE transposase domain-containing protein</fullName>
    </recommendedName>
</protein>
<feature type="region of interest" description="Disordered" evidence="1">
    <location>
        <begin position="1"/>
        <end position="20"/>
    </location>
</feature>
<feature type="compositionally biased region" description="Polar residues" evidence="1">
    <location>
        <begin position="491"/>
        <end position="501"/>
    </location>
</feature>
<dbReference type="PANTHER" id="PTHR34718">
    <property type="entry name" value="PHD-TYPE DOMAIN-CONTAINING PROTEIN"/>
    <property type="match status" value="1"/>
</dbReference>
<name>A0A164Q378_9CRUS</name>
<dbReference type="AlphaFoldDB" id="A0A164Q378"/>
<feature type="compositionally biased region" description="Basic and acidic residues" evidence="1">
    <location>
        <begin position="451"/>
        <end position="461"/>
    </location>
</feature>
<sequence length="932" mass="106009">MFAHGNSKNPNKKFTRTKDSELQKLKMEKDKYPVKVYSEKLVEALVNDVKDERQKVDVVRDLRLGDDEIYHLIALNKKLILSMTLFSLLIKSSLASETPVIPLMFLIHMKRIEYVHSFFFSRVAELIPEIASSKKIVIVTDDEKAITNAVSKTWPDIPLFRCWIHAWQNMKLQLRKFNIRDKVGVSNYKTDFISLLLQKTEKSYKSVLARFYLKKWDKNFFTYYDKNIDTDINKMGSWILLKFGIKRLTNNQSESLNATMKRLINWNRLSIDNMANSLRMIDGFFLMKIRRGKLVSHITQCSPSDVRQMSRSDVEYNFFISAGQPDIRFGCSMDVFFFGLDILRISERSKNRGRRVERVVGSCGDIYVVTLFKAGVWNMTCTCVASALLSQILAAMYSIDWEMATKKKENITVTQRKSTTRERYRRSGLKKPSRLEKKLGNPVFKVSNQQKRTDPVIHTPEEYDSSEIEENLLPNKRKLREDTIFAGMRSRSPSASVNGSTGKMPLSPSPLLKESTGKNPHPPSPSVTASDGKRYRSPPPSLTASDGKRSRSPSPSLTASDGKRFHSPSPLLNTNMDDEPENASNVELEVAIAESLFMQPVIVNQRNAEIFEREEILEIGKPESWLPIKVINAAMELIRQKLAEAGGLHYCQWGAMLQYNPANSHKWIQILHNNRDHWIVACKGFDLAGSNLVLLYESNCSGHQPDQHFIYCIAQIERTKNKILKIGLMDCESQKERGSCGLYAIAFATALAFSFNQSELRFDGSQMPSNLMKCISDGAIIPSPTKGLRTRSNWRPKKKISIPLFCVCRMPDFGVHELLPKKFHVMVQCNISKEYFHQECENIPESAIKCKKVPCCLLCVILGLMDCESQKERGSCGLYAIAFATALAFSFNQSELSATFAKNISIRNARTYPNLPSSAKKCPGIAHLAFKR</sequence>
<dbReference type="EMBL" id="LRGB01002485">
    <property type="protein sequence ID" value="KZS07391.1"/>
    <property type="molecule type" value="Genomic_DNA"/>
</dbReference>
<dbReference type="InterPro" id="IPR038765">
    <property type="entry name" value="Papain-like_cys_pep_sf"/>
</dbReference>
<dbReference type="OrthoDB" id="6353126at2759"/>
<evidence type="ECO:0000313" key="3">
    <source>
        <dbReference type="Proteomes" id="UP000076858"/>
    </source>
</evidence>
<dbReference type="Proteomes" id="UP000076858">
    <property type="component" value="Unassembled WGS sequence"/>
</dbReference>
<dbReference type="SUPFAM" id="SSF54001">
    <property type="entry name" value="Cysteine proteinases"/>
    <property type="match status" value="1"/>
</dbReference>
<organism evidence="2 3">
    <name type="scientific">Daphnia magna</name>
    <dbReference type="NCBI Taxonomy" id="35525"/>
    <lineage>
        <taxon>Eukaryota</taxon>
        <taxon>Metazoa</taxon>
        <taxon>Ecdysozoa</taxon>
        <taxon>Arthropoda</taxon>
        <taxon>Crustacea</taxon>
        <taxon>Branchiopoda</taxon>
        <taxon>Diplostraca</taxon>
        <taxon>Cladocera</taxon>
        <taxon>Anomopoda</taxon>
        <taxon>Daphniidae</taxon>
        <taxon>Daphnia</taxon>
    </lineage>
</organism>
<evidence type="ECO:0000256" key="1">
    <source>
        <dbReference type="SAM" id="MobiDB-lite"/>
    </source>
</evidence>